<proteinExistence type="predicted"/>
<keyword evidence="3" id="KW-1185">Reference proteome</keyword>
<dbReference type="EMBL" id="BPVZ01000101">
    <property type="protein sequence ID" value="GKV33666.1"/>
    <property type="molecule type" value="Genomic_DNA"/>
</dbReference>
<evidence type="ECO:0000259" key="1">
    <source>
        <dbReference type="PROSITE" id="PS50181"/>
    </source>
</evidence>
<gene>
    <name evidence="2" type="ORF">SLEP1_g42142</name>
</gene>
<accession>A0AAV5L8V1</accession>
<dbReference type="Proteomes" id="UP001054252">
    <property type="component" value="Unassembled WGS sequence"/>
</dbReference>
<dbReference type="Gene3D" id="1.20.1280.50">
    <property type="match status" value="1"/>
</dbReference>
<dbReference type="PROSITE" id="PS50181">
    <property type="entry name" value="FBOX"/>
    <property type="match status" value="1"/>
</dbReference>
<dbReference type="SUPFAM" id="SSF81383">
    <property type="entry name" value="F-box domain"/>
    <property type="match status" value="1"/>
</dbReference>
<comment type="caution">
    <text evidence="2">The sequence shown here is derived from an EMBL/GenBank/DDBJ whole genome shotgun (WGS) entry which is preliminary data.</text>
</comment>
<protein>
    <recommendedName>
        <fullName evidence="1">F-box domain-containing protein</fullName>
    </recommendedName>
</protein>
<reference evidence="2 3" key="1">
    <citation type="journal article" date="2021" name="Commun. Biol.">
        <title>The genome of Shorea leprosula (Dipterocarpaceae) highlights the ecological relevance of drought in aseasonal tropical rainforests.</title>
        <authorList>
            <person name="Ng K.K.S."/>
            <person name="Kobayashi M.J."/>
            <person name="Fawcett J.A."/>
            <person name="Hatakeyama M."/>
            <person name="Paape T."/>
            <person name="Ng C.H."/>
            <person name="Ang C.C."/>
            <person name="Tnah L.H."/>
            <person name="Lee C.T."/>
            <person name="Nishiyama T."/>
            <person name="Sese J."/>
            <person name="O'Brien M.J."/>
            <person name="Copetti D."/>
            <person name="Mohd Noor M.I."/>
            <person name="Ong R.C."/>
            <person name="Putra M."/>
            <person name="Sireger I.Z."/>
            <person name="Indrioko S."/>
            <person name="Kosugi Y."/>
            <person name="Izuno A."/>
            <person name="Isagi Y."/>
            <person name="Lee S.L."/>
            <person name="Shimizu K.K."/>
        </authorList>
    </citation>
    <scope>NUCLEOTIDE SEQUENCE [LARGE SCALE GENOMIC DNA]</scope>
    <source>
        <strain evidence="2">214</strain>
    </source>
</reference>
<name>A0AAV5L8V1_9ROSI</name>
<dbReference type="Pfam" id="PF12937">
    <property type="entry name" value="F-box-like"/>
    <property type="match status" value="1"/>
</dbReference>
<evidence type="ECO:0000313" key="3">
    <source>
        <dbReference type="Proteomes" id="UP001054252"/>
    </source>
</evidence>
<organism evidence="2 3">
    <name type="scientific">Rubroshorea leprosula</name>
    <dbReference type="NCBI Taxonomy" id="152421"/>
    <lineage>
        <taxon>Eukaryota</taxon>
        <taxon>Viridiplantae</taxon>
        <taxon>Streptophyta</taxon>
        <taxon>Embryophyta</taxon>
        <taxon>Tracheophyta</taxon>
        <taxon>Spermatophyta</taxon>
        <taxon>Magnoliopsida</taxon>
        <taxon>eudicotyledons</taxon>
        <taxon>Gunneridae</taxon>
        <taxon>Pentapetalae</taxon>
        <taxon>rosids</taxon>
        <taxon>malvids</taxon>
        <taxon>Malvales</taxon>
        <taxon>Dipterocarpaceae</taxon>
        <taxon>Rubroshorea</taxon>
    </lineage>
</organism>
<feature type="domain" description="F-box" evidence="1">
    <location>
        <begin position="18"/>
        <end position="64"/>
    </location>
</feature>
<evidence type="ECO:0000313" key="2">
    <source>
        <dbReference type="EMBL" id="GKV33666.1"/>
    </source>
</evidence>
<dbReference type="InterPro" id="IPR001810">
    <property type="entry name" value="F-box_dom"/>
</dbReference>
<dbReference type="InterPro" id="IPR036047">
    <property type="entry name" value="F-box-like_dom_sf"/>
</dbReference>
<sequence>MENSGQSQTFRDRRPDALGDLKVLPDELICAILECLTPRDVARLACVSSVMYILCNEEPLWMSLCLRKVNGQLEYRGSWKKTTLFLYVSELRI</sequence>
<dbReference type="AlphaFoldDB" id="A0AAV5L8V1"/>